<dbReference type="SMART" id="SM00855">
    <property type="entry name" value="PGAM"/>
    <property type="match status" value="1"/>
</dbReference>
<dbReference type="AlphaFoldDB" id="A0A559J8T2"/>
<dbReference type="InterPro" id="IPR029033">
    <property type="entry name" value="His_PPase_superfam"/>
</dbReference>
<dbReference type="GO" id="GO:0016791">
    <property type="term" value="F:phosphatase activity"/>
    <property type="evidence" value="ECO:0007669"/>
    <property type="project" value="TreeGrafter"/>
</dbReference>
<dbReference type="InterPro" id="IPR050275">
    <property type="entry name" value="PGM_Phosphatase"/>
</dbReference>
<dbReference type="PANTHER" id="PTHR48100">
    <property type="entry name" value="BROAD-SPECIFICITY PHOSPHATASE YOR283W-RELATED"/>
    <property type="match status" value="1"/>
</dbReference>
<comment type="caution">
    <text evidence="1">The sequence shown here is derived from an EMBL/GenBank/DDBJ whole genome shotgun (WGS) entry which is preliminary data.</text>
</comment>
<gene>
    <name evidence="1" type="ORF">FPZ45_21560</name>
</gene>
<dbReference type="GO" id="GO:0005737">
    <property type="term" value="C:cytoplasm"/>
    <property type="evidence" value="ECO:0007669"/>
    <property type="project" value="TreeGrafter"/>
</dbReference>
<accession>A0A559J8T2</accession>
<dbReference type="Gene3D" id="3.40.50.1240">
    <property type="entry name" value="Phosphoglycerate mutase-like"/>
    <property type="match status" value="1"/>
</dbReference>
<protein>
    <submittedName>
        <fullName evidence="1">Histidine phosphatase family protein</fullName>
    </submittedName>
</protein>
<dbReference type="Proteomes" id="UP000316330">
    <property type="component" value="Unassembled WGS sequence"/>
</dbReference>
<proteinExistence type="predicted"/>
<dbReference type="EMBL" id="VNJJ01000017">
    <property type="protein sequence ID" value="TVX96295.1"/>
    <property type="molecule type" value="Genomic_DNA"/>
</dbReference>
<dbReference type="CDD" id="cd07067">
    <property type="entry name" value="HP_PGM_like"/>
    <property type="match status" value="1"/>
</dbReference>
<dbReference type="PANTHER" id="PTHR48100:SF59">
    <property type="entry name" value="ADENOSYLCOBALAMIN_ALPHA-RIBAZOLE PHOSPHATASE"/>
    <property type="match status" value="1"/>
</dbReference>
<dbReference type="SUPFAM" id="SSF53254">
    <property type="entry name" value="Phosphoglycerate mutase-like"/>
    <property type="match status" value="1"/>
</dbReference>
<organism evidence="1 2">
    <name type="scientific">Cohnella terricola</name>
    <dbReference type="NCBI Taxonomy" id="1289167"/>
    <lineage>
        <taxon>Bacteria</taxon>
        <taxon>Bacillati</taxon>
        <taxon>Bacillota</taxon>
        <taxon>Bacilli</taxon>
        <taxon>Bacillales</taxon>
        <taxon>Paenibacillaceae</taxon>
        <taxon>Cohnella</taxon>
    </lineage>
</organism>
<dbReference type="OrthoDB" id="9782128at2"/>
<dbReference type="Pfam" id="PF00300">
    <property type="entry name" value="His_Phos_1"/>
    <property type="match status" value="1"/>
</dbReference>
<dbReference type="InterPro" id="IPR013078">
    <property type="entry name" value="His_Pase_superF_clade-1"/>
</dbReference>
<evidence type="ECO:0000313" key="2">
    <source>
        <dbReference type="Proteomes" id="UP000316330"/>
    </source>
</evidence>
<keyword evidence="2" id="KW-1185">Reference proteome</keyword>
<evidence type="ECO:0000313" key="1">
    <source>
        <dbReference type="EMBL" id="TVX96295.1"/>
    </source>
</evidence>
<sequence>MLTIFYLIRHGEPDWGLKDKRNLQGALRDFVPLTENGINQAEQVVEKNLFLSQCDLIVSSPFTRSLQTAAIINRNLGLPLRVEFDLHEWTPDNWQATSVEEITELWIDYMKHNGSYPEGESKLWETKESLLERTRKVLHKYLDKSKVIVVCHGMVIATLMELISDEIQLCGVYEYKALMNR</sequence>
<name>A0A559J8T2_9BACL</name>
<reference evidence="1 2" key="1">
    <citation type="submission" date="2019-07" db="EMBL/GenBank/DDBJ databases">
        <authorList>
            <person name="Kim J."/>
        </authorList>
    </citation>
    <scope>NUCLEOTIDE SEQUENCE [LARGE SCALE GENOMIC DNA]</scope>
    <source>
        <strain evidence="1 2">G13</strain>
    </source>
</reference>